<keyword evidence="3" id="KW-1185">Reference proteome</keyword>
<gene>
    <name evidence="2" type="ORF">LPLAT_LOCUS11503</name>
</gene>
<feature type="compositionally biased region" description="Basic and acidic residues" evidence="1">
    <location>
        <begin position="12"/>
        <end position="34"/>
    </location>
</feature>
<dbReference type="Proteomes" id="UP001497644">
    <property type="component" value="Chromosome 6"/>
</dbReference>
<name>A0AAV2P2V0_9HYME</name>
<evidence type="ECO:0000313" key="2">
    <source>
        <dbReference type="EMBL" id="CAL1686141.1"/>
    </source>
</evidence>
<dbReference type="EMBL" id="OZ034829">
    <property type="protein sequence ID" value="CAL1686141.1"/>
    <property type="molecule type" value="Genomic_DNA"/>
</dbReference>
<sequence>MVVCALPPEKGASPREESRQRGYRREGGGGERTKGGIAGRGVGTKRERRLATLRWKGNGQGGGEFCNPERSSTTKIVVAA</sequence>
<feature type="region of interest" description="Disordered" evidence="1">
    <location>
        <begin position="1"/>
        <end position="80"/>
    </location>
</feature>
<protein>
    <submittedName>
        <fullName evidence="2">Uncharacterized protein</fullName>
    </submittedName>
</protein>
<reference evidence="2" key="1">
    <citation type="submission" date="2024-04" db="EMBL/GenBank/DDBJ databases">
        <authorList>
            <consortium name="Molecular Ecology Group"/>
        </authorList>
    </citation>
    <scope>NUCLEOTIDE SEQUENCE</scope>
</reference>
<organism evidence="2 3">
    <name type="scientific">Lasius platythorax</name>
    <dbReference type="NCBI Taxonomy" id="488582"/>
    <lineage>
        <taxon>Eukaryota</taxon>
        <taxon>Metazoa</taxon>
        <taxon>Ecdysozoa</taxon>
        <taxon>Arthropoda</taxon>
        <taxon>Hexapoda</taxon>
        <taxon>Insecta</taxon>
        <taxon>Pterygota</taxon>
        <taxon>Neoptera</taxon>
        <taxon>Endopterygota</taxon>
        <taxon>Hymenoptera</taxon>
        <taxon>Apocrita</taxon>
        <taxon>Aculeata</taxon>
        <taxon>Formicoidea</taxon>
        <taxon>Formicidae</taxon>
        <taxon>Formicinae</taxon>
        <taxon>Lasius</taxon>
        <taxon>Lasius</taxon>
    </lineage>
</organism>
<evidence type="ECO:0000313" key="3">
    <source>
        <dbReference type="Proteomes" id="UP001497644"/>
    </source>
</evidence>
<dbReference type="AlphaFoldDB" id="A0AAV2P2V0"/>
<evidence type="ECO:0000256" key="1">
    <source>
        <dbReference type="SAM" id="MobiDB-lite"/>
    </source>
</evidence>
<accession>A0AAV2P2V0</accession>
<feature type="compositionally biased region" description="Polar residues" evidence="1">
    <location>
        <begin position="69"/>
        <end position="80"/>
    </location>
</feature>
<proteinExistence type="predicted"/>